<dbReference type="Pfam" id="PF12831">
    <property type="entry name" value="FAD_oxidored"/>
    <property type="match status" value="1"/>
</dbReference>
<sequence>MTAPVTAPLAGLRLAVIGGGLGGIAATLAAADAGATVTLAAAEPVLGGQVTAQATSPLDEHPLIESTGAPGSYHEFRRRVRERLGGRTNPGGGWVSRLCFEPDVGRRVLDDMLAAHVAAGRVRVLLDREPVAARTGIDAAGRHVIEALELAGPGGVREVVAADTFVDATELGDLLPLAGADWVIGSEGSDAFGEPHALPGGPDPRAEQSCTWVAGLRLDDVAGPVGPAPHGYAGHVTGQPFGLDIAGWDGGVHRYAMFRDSVSGNPPFWTYRRVRDAAQLGGRDAVVLNWAGNDYATTGLVADRERTMRGARELTLAFVHWLRTEAPRDDGGRGYPEVALAPEITGTPDGLALAPYVRESRRLASSDPVTEHDIAARDGVERAVGMRDSLGTAWYHADLHPRVGHPSSVYAPTAPFQVPARALVPDVGRGPVNLIAGAKNLAATQVAAAAYRVHPGEWSVGEAAGVLAVEAHAAAIAPAGAASSPGAVRRAQERLLARGTPLVWARDLPTDHPAFRAATRAVLAGGTTGERARSLDLRPDDTLVAAERGALARAFRLVSPPEGRTWGEAARAALAASPHPGPSPTPVASAHQHHRQETR</sequence>
<dbReference type="EMBL" id="BAAAPM010000008">
    <property type="protein sequence ID" value="GAA1735330.1"/>
    <property type="molecule type" value="Genomic_DNA"/>
</dbReference>
<dbReference type="Proteomes" id="UP001501138">
    <property type="component" value="Unassembled WGS sequence"/>
</dbReference>
<keyword evidence="3" id="KW-1185">Reference proteome</keyword>
<evidence type="ECO:0000313" key="2">
    <source>
        <dbReference type="EMBL" id="GAA1735330.1"/>
    </source>
</evidence>
<proteinExistence type="predicted"/>
<feature type="region of interest" description="Disordered" evidence="1">
    <location>
        <begin position="571"/>
        <end position="599"/>
    </location>
</feature>
<comment type="caution">
    <text evidence="2">The sequence shown here is derived from an EMBL/GenBank/DDBJ whole genome shotgun (WGS) entry which is preliminary data.</text>
</comment>
<dbReference type="PANTHER" id="PTHR42716:SF1">
    <property type="entry name" value="SLL0471 PROTEIN"/>
    <property type="match status" value="1"/>
</dbReference>
<dbReference type="InterPro" id="IPR005288">
    <property type="entry name" value="NadB"/>
</dbReference>
<organism evidence="2 3">
    <name type="scientific">Isoptericola hypogeus</name>
    <dbReference type="NCBI Taxonomy" id="300179"/>
    <lineage>
        <taxon>Bacteria</taxon>
        <taxon>Bacillati</taxon>
        <taxon>Actinomycetota</taxon>
        <taxon>Actinomycetes</taxon>
        <taxon>Micrococcales</taxon>
        <taxon>Promicromonosporaceae</taxon>
        <taxon>Isoptericola</taxon>
    </lineage>
</organism>
<reference evidence="3" key="1">
    <citation type="journal article" date="2019" name="Int. J. Syst. Evol. Microbiol.">
        <title>The Global Catalogue of Microorganisms (GCM) 10K type strain sequencing project: providing services to taxonomists for standard genome sequencing and annotation.</title>
        <authorList>
            <consortium name="The Broad Institute Genomics Platform"/>
            <consortium name="The Broad Institute Genome Sequencing Center for Infectious Disease"/>
            <person name="Wu L."/>
            <person name="Ma J."/>
        </authorList>
    </citation>
    <scope>NUCLEOTIDE SEQUENCE [LARGE SCALE GENOMIC DNA]</scope>
    <source>
        <strain evidence="3">JCM 15589</strain>
    </source>
</reference>
<protein>
    <recommendedName>
        <fullName evidence="4">FAD dependent oxidoreductase</fullName>
    </recommendedName>
</protein>
<evidence type="ECO:0000313" key="3">
    <source>
        <dbReference type="Proteomes" id="UP001501138"/>
    </source>
</evidence>
<gene>
    <name evidence="2" type="ORF">GCM10009809_33100</name>
</gene>
<dbReference type="RefSeq" id="WP_344249739.1">
    <property type="nucleotide sequence ID" value="NZ_BAAAPM010000008.1"/>
</dbReference>
<accession>A0ABP4VR06</accession>
<dbReference type="PANTHER" id="PTHR42716">
    <property type="entry name" value="L-ASPARTATE OXIDASE"/>
    <property type="match status" value="1"/>
</dbReference>
<evidence type="ECO:0008006" key="4">
    <source>
        <dbReference type="Google" id="ProtNLM"/>
    </source>
</evidence>
<dbReference type="Gene3D" id="3.40.50.720">
    <property type="entry name" value="NAD(P)-binding Rossmann-like Domain"/>
    <property type="match status" value="1"/>
</dbReference>
<name>A0ABP4VR06_9MICO</name>
<dbReference type="InterPro" id="IPR036188">
    <property type="entry name" value="FAD/NAD-bd_sf"/>
</dbReference>
<evidence type="ECO:0000256" key="1">
    <source>
        <dbReference type="SAM" id="MobiDB-lite"/>
    </source>
</evidence>
<dbReference type="SUPFAM" id="SSF51905">
    <property type="entry name" value="FAD/NAD(P)-binding domain"/>
    <property type="match status" value="1"/>
</dbReference>